<proteinExistence type="predicted"/>
<comment type="caution">
    <text evidence="1">The sequence shown here is derived from an EMBL/GenBank/DDBJ whole genome shotgun (WGS) entry which is preliminary data.</text>
</comment>
<reference evidence="1" key="1">
    <citation type="submission" date="2023-10" db="EMBL/GenBank/DDBJ databases">
        <title>Chromosome-level genome of the transformable northern wattle, Acacia crassicarpa.</title>
        <authorList>
            <person name="Massaro I."/>
            <person name="Sinha N.R."/>
            <person name="Poethig S."/>
            <person name="Leichty A.R."/>
        </authorList>
    </citation>
    <scope>NUCLEOTIDE SEQUENCE</scope>
    <source>
        <strain evidence="1">Acra3RX</strain>
        <tissue evidence="1">Leaf</tissue>
    </source>
</reference>
<organism evidence="1 2">
    <name type="scientific">Acacia crassicarpa</name>
    <name type="common">northern wattle</name>
    <dbReference type="NCBI Taxonomy" id="499986"/>
    <lineage>
        <taxon>Eukaryota</taxon>
        <taxon>Viridiplantae</taxon>
        <taxon>Streptophyta</taxon>
        <taxon>Embryophyta</taxon>
        <taxon>Tracheophyta</taxon>
        <taxon>Spermatophyta</taxon>
        <taxon>Magnoliopsida</taxon>
        <taxon>eudicotyledons</taxon>
        <taxon>Gunneridae</taxon>
        <taxon>Pentapetalae</taxon>
        <taxon>rosids</taxon>
        <taxon>fabids</taxon>
        <taxon>Fabales</taxon>
        <taxon>Fabaceae</taxon>
        <taxon>Caesalpinioideae</taxon>
        <taxon>mimosoid clade</taxon>
        <taxon>Acacieae</taxon>
        <taxon>Acacia</taxon>
    </lineage>
</organism>
<dbReference type="EMBL" id="JAWXYG010000012">
    <property type="protein sequence ID" value="KAK4257960.1"/>
    <property type="molecule type" value="Genomic_DNA"/>
</dbReference>
<accession>A0AAE1JUQ9</accession>
<dbReference type="Proteomes" id="UP001293593">
    <property type="component" value="Unassembled WGS sequence"/>
</dbReference>
<evidence type="ECO:0000313" key="1">
    <source>
        <dbReference type="EMBL" id="KAK4257960.1"/>
    </source>
</evidence>
<dbReference type="AlphaFoldDB" id="A0AAE1JUQ9"/>
<name>A0AAE1JUQ9_9FABA</name>
<sequence length="77" mass="8225">MDFGAVTTKTFSNGYGVLGKSAYNGVFASPVKFRAPSLSSSFQDYYEIFGGSEASLGSSIPVLQVPELNETKILHNV</sequence>
<evidence type="ECO:0000313" key="2">
    <source>
        <dbReference type="Proteomes" id="UP001293593"/>
    </source>
</evidence>
<protein>
    <submittedName>
        <fullName evidence="1">Uncharacterized protein</fullName>
    </submittedName>
</protein>
<gene>
    <name evidence="1" type="ORF">QN277_007480</name>
</gene>
<keyword evidence="2" id="KW-1185">Reference proteome</keyword>